<evidence type="ECO:0000313" key="2">
    <source>
        <dbReference type="Proteomes" id="UP000562395"/>
    </source>
</evidence>
<protein>
    <submittedName>
        <fullName evidence="1">Uncharacterized protein</fullName>
    </submittedName>
</protein>
<proteinExistence type="predicted"/>
<dbReference type="RefSeq" id="WP_183614725.1">
    <property type="nucleotide sequence ID" value="NZ_JACICY010000011.1"/>
</dbReference>
<dbReference type="AlphaFoldDB" id="A0A7W5ZYB1"/>
<accession>A0A7W5ZYB1</accession>
<dbReference type="EMBL" id="JACICY010000011">
    <property type="protein sequence ID" value="MBB3862221.1"/>
    <property type="molecule type" value="Genomic_DNA"/>
</dbReference>
<evidence type="ECO:0000313" key="1">
    <source>
        <dbReference type="EMBL" id="MBB3862221.1"/>
    </source>
</evidence>
<comment type="caution">
    <text evidence="1">The sequence shown here is derived from an EMBL/GenBank/DDBJ whole genome shotgun (WGS) entry which is preliminary data.</text>
</comment>
<name>A0A7W5ZYB1_9SPHN</name>
<sequence>MVEIPPLTPVEEAIIHCSKAMALAAPHLKNLPRMSTDMTAQQARVIEQAADALGLASDCLAVVVSLRLRELKEAAND</sequence>
<organism evidence="1 2">
    <name type="scientific">Novosphingobium hassiacum</name>
    <dbReference type="NCBI Taxonomy" id="173676"/>
    <lineage>
        <taxon>Bacteria</taxon>
        <taxon>Pseudomonadati</taxon>
        <taxon>Pseudomonadota</taxon>
        <taxon>Alphaproteobacteria</taxon>
        <taxon>Sphingomonadales</taxon>
        <taxon>Sphingomonadaceae</taxon>
        <taxon>Novosphingobium</taxon>
    </lineage>
</organism>
<keyword evidence="2" id="KW-1185">Reference proteome</keyword>
<gene>
    <name evidence="1" type="ORF">GGQ88_003519</name>
</gene>
<reference evidence="1 2" key="1">
    <citation type="submission" date="2020-08" db="EMBL/GenBank/DDBJ databases">
        <title>Genomic Encyclopedia of Type Strains, Phase IV (KMG-IV): sequencing the most valuable type-strain genomes for metagenomic binning, comparative biology and taxonomic classification.</title>
        <authorList>
            <person name="Goeker M."/>
        </authorList>
    </citation>
    <scope>NUCLEOTIDE SEQUENCE [LARGE SCALE GENOMIC DNA]</scope>
    <source>
        <strain evidence="1 2">DSM 14552</strain>
    </source>
</reference>
<dbReference type="Proteomes" id="UP000562395">
    <property type="component" value="Unassembled WGS sequence"/>
</dbReference>